<dbReference type="Proteomes" id="UP000199467">
    <property type="component" value="Unassembled WGS sequence"/>
</dbReference>
<dbReference type="RefSeq" id="WP_090337373.1">
    <property type="nucleotide sequence ID" value="NZ_FMZQ01000015.1"/>
</dbReference>
<gene>
    <name evidence="1" type="ORF">SAMN05216576_11545</name>
</gene>
<keyword evidence="2" id="KW-1185">Reference proteome</keyword>
<evidence type="ECO:0000313" key="1">
    <source>
        <dbReference type="EMBL" id="SDD37250.1"/>
    </source>
</evidence>
<organism evidence="1 2">
    <name type="scientific">Ectopseudomonas chengduensis</name>
    <dbReference type="NCBI Taxonomy" id="489632"/>
    <lineage>
        <taxon>Bacteria</taxon>
        <taxon>Pseudomonadati</taxon>
        <taxon>Pseudomonadota</taxon>
        <taxon>Gammaproteobacteria</taxon>
        <taxon>Pseudomonadales</taxon>
        <taxon>Pseudomonadaceae</taxon>
        <taxon>Ectopseudomonas</taxon>
    </lineage>
</organism>
<dbReference type="EMBL" id="FMZQ01000015">
    <property type="protein sequence ID" value="SDD37250.1"/>
    <property type="molecule type" value="Genomic_DNA"/>
</dbReference>
<evidence type="ECO:0000313" key="2">
    <source>
        <dbReference type="Proteomes" id="UP000199467"/>
    </source>
</evidence>
<name>A0A1G6U786_9GAMM</name>
<sequence length="142" mass="15685">MAVARQAERGDGLYGRLLQRLALALEEADTASRLHAEPLRELELDGLSPAELELIRAYLNRDLHWLRGWHAAAEELALIQRQALRSGKAAGSKPMGRPKPLMKRRQALCCALCGTSVSWHRGQDAQACQACGSKLFRSGNTR</sequence>
<reference evidence="2" key="1">
    <citation type="submission" date="2016-10" db="EMBL/GenBank/DDBJ databases">
        <authorList>
            <person name="Varghese N."/>
            <person name="Submissions S."/>
        </authorList>
    </citation>
    <scope>NUCLEOTIDE SEQUENCE [LARGE SCALE GENOMIC DNA]</scope>
    <source>
        <strain evidence="2">DSM 26382</strain>
    </source>
</reference>
<proteinExistence type="predicted"/>
<protein>
    <submittedName>
        <fullName evidence="1">Uncharacterized protein</fullName>
    </submittedName>
</protein>
<accession>A0A1G6U786</accession>
<dbReference type="AlphaFoldDB" id="A0A1G6U786"/>